<evidence type="ECO:0000256" key="5">
    <source>
        <dbReference type="ARBA" id="ARBA00023136"/>
    </source>
</evidence>
<dbReference type="Pfam" id="PF13715">
    <property type="entry name" value="CarbopepD_reg_2"/>
    <property type="match status" value="1"/>
</dbReference>
<dbReference type="InterPro" id="IPR037066">
    <property type="entry name" value="Plug_dom_sf"/>
</dbReference>
<comment type="similarity">
    <text evidence="7">Belongs to the TonB-dependent receptor family.</text>
</comment>
<evidence type="ECO:0000313" key="9">
    <source>
        <dbReference type="EMBL" id="SJZ68021.1"/>
    </source>
</evidence>
<dbReference type="InterPro" id="IPR036942">
    <property type="entry name" value="Beta-barrel_TonB_sf"/>
</dbReference>
<proteinExistence type="inferred from homology"/>
<dbReference type="InterPro" id="IPR023997">
    <property type="entry name" value="TonB-dep_OMP_SusC/RagA_CS"/>
</dbReference>
<dbReference type="SUPFAM" id="SSF49464">
    <property type="entry name" value="Carboxypeptidase regulatory domain-like"/>
    <property type="match status" value="1"/>
</dbReference>
<dbReference type="InterPro" id="IPR012910">
    <property type="entry name" value="Plug_dom"/>
</dbReference>
<reference evidence="10" key="1">
    <citation type="submission" date="2017-02" db="EMBL/GenBank/DDBJ databases">
        <authorList>
            <person name="Varghese N."/>
            <person name="Submissions S."/>
        </authorList>
    </citation>
    <scope>NUCLEOTIDE SEQUENCE [LARGE SCALE GENOMIC DNA]</scope>
    <source>
        <strain evidence="10">DSM 22224</strain>
    </source>
</reference>
<evidence type="ECO:0000313" key="10">
    <source>
        <dbReference type="Proteomes" id="UP000190367"/>
    </source>
</evidence>
<evidence type="ECO:0000256" key="1">
    <source>
        <dbReference type="ARBA" id="ARBA00004571"/>
    </source>
</evidence>
<comment type="subcellular location">
    <subcellularLocation>
        <location evidence="1 7">Cell outer membrane</location>
        <topology evidence="1 7">Multi-pass membrane protein</topology>
    </subcellularLocation>
</comment>
<dbReference type="PROSITE" id="PS52016">
    <property type="entry name" value="TONB_DEPENDENT_REC_3"/>
    <property type="match status" value="1"/>
</dbReference>
<keyword evidence="10" id="KW-1185">Reference proteome</keyword>
<dbReference type="Gene3D" id="2.170.130.10">
    <property type="entry name" value="TonB-dependent receptor, plug domain"/>
    <property type="match status" value="1"/>
</dbReference>
<dbReference type="InterPro" id="IPR039426">
    <property type="entry name" value="TonB-dep_rcpt-like"/>
</dbReference>
<dbReference type="Proteomes" id="UP000190367">
    <property type="component" value="Unassembled WGS sequence"/>
</dbReference>
<sequence length="1076" mass="120468">MNKKLNLWPCLCRGVLLYLILLVILLPASARQKGDSLINGQVLDADTRQVLPGATIRYRTATYTTHTGPDGRFTINASATGDSLSVSYVGYIPSIIALKNSRMTAPLTVLLSPARTGLQEVVVSTGYQSLPKERATGSFEKADQHLLNRSTGEDLLSRLEGTTTVLFDNRNKDRQLLVRGRSTLFGNNAPLVVVDNFPFDGDLGQLNPNDIESVTLLKDAAAASIWGARAGNGVLVITTRKGRFSQPLRVEASSNITIIEKPDLFRDNAMSSADFIDVETQLFQKGFYNNDINNTLEHPPLSPVVEILQKEKSGLLSHDQAASQIAALRNNDIRNDFRKFLYRTAISQQHAVSLSGGTPFINYFLSAGYDDQQSSLTRNGTKRITLRSDNTFKPSERLELRLGLIYTYSRTAANNPGQEMIIPGGGKTRYYPYASLADKDGAPLALVKDYRTTFTDTAGRGLLQDWKYYPLQELQQMDNKYDLHTYRLNLGAKYHIVPSLTAEVSYQYERQAGAMWNLYNSGTYYARNLVNLFTQVKDGQAGYGIPKGGILDMANDDLLTHTGRGQLNYNRTWNNRHELVALAGMEIKQSRSRYNSNRTYGYDPALLTFGNVDYVSYLPTFQNLKGNQQVYNPQDFTDRLYRFVSYYANATYTYDNRYILSLSARKDASNLFGVKSNQKGVPLWSAGLRWNISQENFFKTTWLPMLAARITYGYSGNTNNRLSALTIMSYGAAGSNFYINEPFATISTPPNPGLRWEKTAMFNMGLDFRFKKDILSGSIEFYLKKSTDLVGNTPVDPTTGVSTMDKNSAAIKGHGLDVSLHSTIINRKIKVEANLLLSYNTNSITQYNYKYNRASSYINNGINPLEGKPTDAILSYRWEGLDNEGNPQGWLNGKVSKDYAGIRSKSLLSDLVYSGRSLPPVYGAFRPTISYGRWSLSANILFKLGHYFRRNSINYSALFQTWNGHSDYARRWMQPGDEKNTSVPSIMYPANSYRDEFYLQSAALVEKAGIIRWKDISLQYTIPAASGKKSFFGQVQCFLYLDNIGTLYRANANHLDPEYGAAIPPRSASIGIRTSF</sequence>
<dbReference type="InterPro" id="IPR023996">
    <property type="entry name" value="TonB-dep_OMP_SusC/RagA"/>
</dbReference>
<dbReference type="SUPFAM" id="SSF56935">
    <property type="entry name" value="Porins"/>
    <property type="match status" value="1"/>
</dbReference>
<organism evidence="9 10">
    <name type="scientific">Chitinophaga eiseniae</name>
    <dbReference type="NCBI Taxonomy" id="634771"/>
    <lineage>
        <taxon>Bacteria</taxon>
        <taxon>Pseudomonadati</taxon>
        <taxon>Bacteroidota</taxon>
        <taxon>Chitinophagia</taxon>
        <taxon>Chitinophagales</taxon>
        <taxon>Chitinophagaceae</taxon>
        <taxon>Chitinophaga</taxon>
    </lineage>
</organism>
<dbReference type="EMBL" id="FUWZ01000001">
    <property type="protein sequence ID" value="SJZ68021.1"/>
    <property type="molecule type" value="Genomic_DNA"/>
</dbReference>
<evidence type="ECO:0000256" key="7">
    <source>
        <dbReference type="PROSITE-ProRule" id="PRU01360"/>
    </source>
</evidence>
<protein>
    <submittedName>
        <fullName evidence="9">TonB-linked outer membrane protein, SusC/RagA family</fullName>
    </submittedName>
</protein>
<dbReference type="Pfam" id="PF07715">
    <property type="entry name" value="Plug"/>
    <property type="match status" value="1"/>
</dbReference>
<gene>
    <name evidence="9" type="ORF">SAMN04488128_1011170</name>
</gene>
<dbReference type="NCBIfam" id="TIGR04056">
    <property type="entry name" value="OMP_RagA_SusC"/>
    <property type="match status" value="1"/>
</dbReference>
<name>A0A1T4MMC4_9BACT</name>
<evidence type="ECO:0000256" key="3">
    <source>
        <dbReference type="ARBA" id="ARBA00022452"/>
    </source>
</evidence>
<dbReference type="AlphaFoldDB" id="A0A1T4MMC4"/>
<evidence type="ECO:0000259" key="8">
    <source>
        <dbReference type="Pfam" id="PF07715"/>
    </source>
</evidence>
<keyword evidence="6 7" id="KW-0998">Cell outer membrane</keyword>
<accession>A0A1T4MMC4</accession>
<keyword evidence="2 7" id="KW-0813">Transport</keyword>
<evidence type="ECO:0000256" key="2">
    <source>
        <dbReference type="ARBA" id="ARBA00022448"/>
    </source>
</evidence>
<evidence type="ECO:0000256" key="4">
    <source>
        <dbReference type="ARBA" id="ARBA00022692"/>
    </source>
</evidence>
<dbReference type="InterPro" id="IPR008969">
    <property type="entry name" value="CarboxyPept-like_regulatory"/>
</dbReference>
<feature type="domain" description="TonB-dependent receptor plug" evidence="8">
    <location>
        <begin position="149"/>
        <end position="234"/>
    </location>
</feature>
<evidence type="ECO:0000256" key="6">
    <source>
        <dbReference type="ARBA" id="ARBA00023237"/>
    </source>
</evidence>
<keyword evidence="4 7" id="KW-0812">Transmembrane</keyword>
<dbReference type="GO" id="GO:0009279">
    <property type="term" value="C:cell outer membrane"/>
    <property type="evidence" value="ECO:0007669"/>
    <property type="project" value="UniProtKB-SubCell"/>
</dbReference>
<keyword evidence="5 7" id="KW-0472">Membrane</keyword>
<dbReference type="Gene3D" id="2.40.170.20">
    <property type="entry name" value="TonB-dependent receptor, beta-barrel domain"/>
    <property type="match status" value="1"/>
</dbReference>
<dbReference type="NCBIfam" id="TIGR04057">
    <property type="entry name" value="SusC_RagA_signa"/>
    <property type="match status" value="1"/>
</dbReference>
<dbReference type="Gene3D" id="2.60.40.1120">
    <property type="entry name" value="Carboxypeptidase-like, regulatory domain"/>
    <property type="match status" value="1"/>
</dbReference>
<dbReference type="STRING" id="634771.SAMN04488128_1011170"/>
<keyword evidence="3 7" id="KW-1134">Transmembrane beta strand</keyword>